<evidence type="ECO:0000313" key="4">
    <source>
        <dbReference type="EMBL" id="KAF0682910.1"/>
    </source>
</evidence>
<dbReference type="PANTHER" id="PTHR24348">
    <property type="entry name" value="SERINE/THREONINE-PROTEIN KINASE UNC-51-RELATED"/>
    <property type="match status" value="1"/>
</dbReference>
<evidence type="ECO:0000256" key="1">
    <source>
        <dbReference type="PROSITE-ProRule" id="PRU10141"/>
    </source>
</evidence>
<protein>
    <submittedName>
        <fullName evidence="5">Aste57867_24998 protein</fullName>
    </submittedName>
</protein>
<dbReference type="Proteomes" id="UP000332933">
    <property type="component" value="Unassembled WGS sequence"/>
</dbReference>
<reference evidence="5 6" key="1">
    <citation type="submission" date="2019-03" db="EMBL/GenBank/DDBJ databases">
        <authorList>
            <person name="Gaulin E."/>
            <person name="Dumas B."/>
        </authorList>
    </citation>
    <scope>NUCLEOTIDE SEQUENCE [LARGE SCALE GENOMIC DNA]</scope>
    <source>
        <strain evidence="5">CBS 568.67</strain>
    </source>
</reference>
<dbReference type="EMBL" id="CAADRA010007505">
    <property type="protein sequence ID" value="VFU01629.1"/>
    <property type="molecule type" value="Genomic_DNA"/>
</dbReference>
<feature type="compositionally biased region" description="Basic and acidic residues" evidence="2">
    <location>
        <begin position="446"/>
        <end position="467"/>
    </location>
</feature>
<dbReference type="AlphaFoldDB" id="A0A485LSN9"/>
<dbReference type="GO" id="GO:0010506">
    <property type="term" value="P:regulation of autophagy"/>
    <property type="evidence" value="ECO:0007669"/>
    <property type="project" value="InterPro"/>
</dbReference>
<evidence type="ECO:0000313" key="5">
    <source>
        <dbReference type="EMBL" id="VFU01629.1"/>
    </source>
</evidence>
<dbReference type="SMART" id="SM00220">
    <property type="entry name" value="S_TKc"/>
    <property type="match status" value="1"/>
</dbReference>
<feature type="region of interest" description="Disordered" evidence="2">
    <location>
        <begin position="446"/>
        <end position="488"/>
    </location>
</feature>
<proteinExistence type="predicted"/>
<name>A0A485LSN9_9STRA</name>
<dbReference type="GO" id="GO:0005524">
    <property type="term" value="F:ATP binding"/>
    <property type="evidence" value="ECO:0007669"/>
    <property type="project" value="UniProtKB-UniRule"/>
</dbReference>
<dbReference type="InterPro" id="IPR000719">
    <property type="entry name" value="Prot_kinase_dom"/>
</dbReference>
<keyword evidence="6" id="KW-1185">Reference proteome</keyword>
<feature type="region of interest" description="Disordered" evidence="2">
    <location>
        <begin position="15"/>
        <end position="64"/>
    </location>
</feature>
<dbReference type="SUPFAM" id="SSF56112">
    <property type="entry name" value="Protein kinase-like (PK-like)"/>
    <property type="match status" value="1"/>
</dbReference>
<dbReference type="InterPro" id="IPR045269">
    <property type="entry name" value="Atg1-like"/>
</dbReference>
<dbReference type="GO" id="GO:0004674">
    <property type="term" value="F:protein serine/threonine kinase activity"/>
    <property type="evidence" value="ECO:0007669"/>
    <property type="project" value="InterPro"/>
</dbReference>
<dbReference type="CDD" id="cd14008">
    <property type="entry name" value="STKc_LKB1_CaMKK"/>
    <property type="match status" value="1"/>
</dbReference>
<sequence>MVLDKLFGGLFKKKDPEVASRKASAAAPTTSALTTASTAPSVSAASNNSLDSNDDSPDHEHGGIGVSSEYEFIKELGKGATAVVKLCRRKGNNAESDNQDEYDNLVALKEFKTSLLKKIKEFKREGRRMVVSTAFDKVQIEIAIMKKLSHPNLVSLEAVLDDGSELLILVLEYAPFGQVMNWDNDELLYKPMLDAKILGHFPTVESPRQYAPNGFPEHIARTFFRELIDGLEYLHANNICHRWETAFLDLKPENILVGKGGLVKIADFGVAHFFDESKTTTDGNNPTTAASHKGFVTNSAGTYAYMAPESLVSEPYSAFVADIWALGVTMYALFFGKIPYYSPDVTELFEMIQTMPVDIPEAAMANPDVVDLLQGLLEKDPSKRLTFSQMRVHPWVNEGYEADAHAFQNRCHDTVEISDHDVEHALTKISSFSTITTMKIRGKKWADKARAKTHERHASNRSIRSEESSTTTPDDQPEQQAADKVQAA</sequence>
<dbReference type="PANTHER" id="PTHR24348:SF72">
    <property type="entry name" value="SERINE_THREONINE PROTEIN KINASE"/>
    <property type="match status" value="1"/>
</dbReference>
<organism evidence="5 6">
    <name type="scientific">Aphanomyces stellatus</name>
    <dbReference type="NCBI Taxonomy" id="120398"/>
    <lineage>
        <taxon>Eukaryota</taxon>
        <taxon>Sar</taxon>
        <taxon>Stramenopiles</taxon>
        <taxon>Oomycota</taxon>
        <taxon>Saprolegniomycetes</taxon>
        <taxon>Saprolegniales</taxon>
        <taxon>Verrucalvaceae</taxon>
        <taxon>Aphanomyces</taxon>
    </lineage>
</organism>
<dbReference type="PROSITE" id="PS00107">
    <property type="entry name" value="PROTEIN_KINASE_ATP"/>
    <property type="match status" value="1"/>
</dbReference>
<feature type="compositionally biased region" description="Low complexity" evidence="2">
    <location>
        <begin position="23"/>
        <end position="51"/>
    </location>
</feature>
<keyword evidence="1" id="KW-0547">Nucleotide-binding</keyword>
<evidence type="ECO:0000259" key="3">
    <source>
        <dbReference type="PROSITE" id="PS50011"/>
    </source>
</evidence>
<evidence type="ECO:0000256" key="2">
    <source>
        <dbReference type="SAM" id="MobiDB-lite"/>
    </source>
</evidence>
<dbReference type="EMBL" id="VJMH01007479">
    <property type="protein sequence ID" value="KAF0682910.1"/>
    <property type="molecule type" value="Genomic_DNA"/>
</dbReference>
<keyword evidence="1" id="KW-0067">ATP-binding</keyword>
<dbReference type="Gene3D" id="1.10.510.10">
    <property type="entry name" value="Transferase(Phosphotransferase) domain 1"/>
    <property type="match status" value="1"/>
</dbReference>
<feature type="domain" description="Protein kinase" evidence="3">
    <location>
        <begin position="70"/>
        <end position="396"/>
    </location>
</feature>
<dbReference type="OrthoDB" id="68483at2759"/>
<gene>
    <name evidence="5" type="primary">Aste57867_24998</name>
    <name evidence="4" type="ORF">As57867_024920</name>
    <name evidence="5" type="ORF">ASTE57867_24998</name>
</gene>
<feature type="binding site" evidence="1">
    <location>
        <position position="109"/>
    </location>
    <ligand>
        <name>ATP</name>
        <dbReference type="ChEBI" id="CHEBI:30616"/>
    </ligand>
</feature>
<dbReference type="InterPro" id="IPR011009">
    <property type="entry name" value="Kinase-like_dom_sf"/>
</dbReference>
<dbReference type="GO" id="GO:0005737">
    <property type="term" value="C:cytoplasm"/>
    <property type="evidence" value="ECO:0007669"/>
    <property type="project" value="TreeGrafter"/>
</dbReference>
<reference evidence="4" key="2">
    <citation type="submission" date="2019-06" db="EMBL/GenBank/DDBJ databases">
        <title>Genomics analysis of Aphanomyces spp. identifies a new class of oomycete effector associated with host adaptation.</title>
        <authorList>
            <person name="Gaulin E."/>
        </authorList>
    </citation>
    <scope>NUCLEOTIDE SEQUENCE</scope>
    <source>
        <strain evidence="4">CBS 578.67</strain>
    </source>
</reference>
<evidence type="ECO:0000313" key="6">
    <source>
        <dbReference type="Proteomes" id="UP000332933"/>
    </source>
</evidence>
<dbReference type="Pfam" id="PF00069">
    <property type="entry name" value="Pkinase"/>
    <property type="match status" value="1"/>
</dbReference>
<dbReference type="PROSITE" id="PS50011">
    <property type="entry name" value="PROTEIN_KINASE_DOM"/>
    <property type="match status" value="1"/>
</dbReference>
<accession>A0A485LSN9</accession>
<dbReference type="InterPro" id="IPR017441">
    <property type="entry name" value="Protein_kinase_ATP_BS"/>
</dbReference>